<dbReference type="GO" id="GO:0046872">
    <property type="term" value="F:metal ion binding"/>
    <property type="evidence" value="ECO:0007669"/>
    <property type="project" value="UniProtKB-KW"/>
</dbReference>
<evidence type="ECO:0000256" key="9">
    <source>
        <dbReference type="PROSITE-ProRule" id="PRU00108"/>
    </source>
</evidence>
<dbReference type="CTD" id="20197010"/>
<dbReference type="KEGG" id="hro:HELRODRAFT_148597"/>
<dbReference type="SMART" id="SM00389">
    <property type="entry name" value="HOX"/>
    <property type="match status" value="1"/>
</dbReference>
<evidence type="ECO:0000313" key="13">
    <source>
        <dbReference type="EnsemblMetazoa" id="HelroP148597"/>
    </source>
</evidence>
<reference evidence="12 14" key="2">
    <citation type="journal article" date="2013" name="Nature">
        <title>Insights into bilaterian evolution from three spiralian genomes.</title>
        <authorList>
            <person name="Simakov O."/>
            <person name="Marletaz F."/>
            <person name="Cho S.J."/>
            <person name="Edsinger-Gonzales E."/>
            <person name="Havlak P."/>
            <person name="Hellsten U."/>
            <person name="Kuo D.H."/>
            <person name="Larsson T."/>
            <person name="Lv J."/>
            <person name="Arendt D."/>
            <person name="Savage R."/>
            <person name="Osoegawa K."/>
            <person name="de Jong P."/>
            <person name="Grimwood J."/>
            <person name="Chapman J.A."/>
            <person name="Shapiro H."/>
            <person name="Aerts A."/>
            <person name="Otillar R.P."/>
            <person name="Terry A.Y."/>
            <person name="Boore J.L."/>
            <person name="Grigoriev I.V."/>
            <person name="Lindberg D.R."/>
            <person name="Seaver E.C."/>
            <person name="Weisblat D.A."/>
            <person name="Putnam N.H."/>
            <person name="Rokhsar D.S."/>
        </authorList>
    </citation>
    <scope>NUCLEOTIDE SEQUENCE</scope>
</reference>
<reference evidence="14" key="1">
    <citation type="submission" date="2012-12" db="EMBL/GenBank/DDBJ databases">
        <authorList>
            <person name="Hellsten U."/>
            <person name="Grimwood J."/>
            <person name="Chapman J.A."/>
            <person name="Shapiro H."/>
            <person name="Aerts A."/>
            <person name="Otillar R.P."/>
            <person name="Terry A.Y."/>
            <person name="Boore J.L."/>
            <person name="Simakov O."/>
            <person name="Marletaz F."/>
            <person name="Cho S.-J."/>
            <person name="Edsinger-Gonzales E."/>
            <person name="Havlak P."/>
            <person name="Kuo D.-H."/>
            <person name="Larsson T."/>
            <person name="Lv J."/>
            <person name="Arendt D."/>
            <person name="Savage R."/>
            <person name="Osoegawa K."/>
            <person name="de Jong P."/>
            <person name="Lindberg D.R."/>
            <person name="Seaver E.C."/>
            <person name="Weisblat D.A."/>
            <person name="Putnam N.H."/>
            <person name="Grigoriev I.V."/>
            <person name="Rokhsar D.S."/>
        </authorList>
    </citation>
    <scope>NUCLEOTIDE SEQUENCE</scope>
</reference>
<dbReference type="AlphaFoldDB" id="T1EKB0"/>
<dbReference type="GO" id="GO:0005634">
    <property type="term" value="C:nucleus"/>
    <property type="evidence" value="ECO:0007669"/>
    <property type="project" value="UniProtKB-SubCell"/>
</dbReference>
<dbReference type="PANTHER" id="PTHR24208:SF127">
    <property type="entry name" value="LIM_HOMEOBOX PROTEIN AWH"/>
    <property type="match status" value="1"/>
</dbReference>
<evidence type="ECO:0000313" key="14">
    <source>
        <dbReference type="Proteomes" id="UP000015101"/>
    </source>
</evidence>
<dbReference type="SUPFAM" id="SSF46689">
    <property type="entry name" value="Homeodomain-like"/>
    <property type="match status" value="1"/>
</dbReference>
<evidence type="ECO:0000256" key="10">
    <source>
        <dbReference type="RuleBase" id="RU000682"/>
    </source>
</evidence>
<dbReference type="PROSITE" id="PS50071">
    <property type="entry name" value="HOMEOBOX_2"/>
    <property type="match status" value="1"/>
</dbReference>
<proteinExistence type="predicted"/>
<evidence type="ECO:0000259" key="11">
    <source>
        <dbReference type="PROSITE" id="PS50071"/>
    </source>
</evidence>
<dbReference type="Proteomes" id="UP000015101">
    <property type="component" value="Unassembled WGS sequence"/>
</dbReference>
<comment type="subcellular location">
    <subcellularLocation>
        <location evidence="1 9 10">Nucleus</location>
    </subcellularLocation>
</comment>
<dbReference type="GeneID" id="20197010"/>
<evidence type="ECO:0000256" key="5">
    <source>
        <dbReference type="ARBA" id="ARBA00023038"/>
    </source>
</evidence>
<dbReference type="HOGENOM" id="CLU_049543_12_4_1"/>
<evidence type="ECO:0000256" key="7">
    <source>
        <dbReference type="ARBA" id="ARBA00023155"/>
    </source>
</evidence>
<dbReference type="EMBL" id="KB097761">
    <property type="protein sequence ID" value="ESN90235.1"/>
    <property type="molecule type" value="Genomic_DNA"/>
</dbReference>
<dbReference type="InterPro" id="IPR050453">
    <property type="entry name" value="LIM_Homeobox_TF"/>
</dbReference>
<evidence type="ECO:0000256" key="6">
    <source>
        <dbReference type="ARBA" id="ARBA00023125"/>
    </source>
</evidence>
<keyword evidence="14" id="KW-1185">Reference proteome</keyword>
<sequence length="57" mass="6889">RRMRTVILPDQLDYLNKMFREDSNPSRKQLRAITSEVGLSKRVVQVWFQNARARERK</sequence>
<keyword evidence="2" id="KW-0479">Metal-binding</keyword>
<dbReference type="OrthoDB" id="10068367at2759"/>
<dbReference type="CDD" id="cd00086">
    <property type="entry name" value="homeodomain"/>
    <property type="match status" value="1"/>
</dbReference>
<evidence type="ECO:0000256" key="2">
    <source>
        <dbReference type="ARBA" id="ARBA00022723"/>
    </source>
</evidence>
<dbReference type="EMBL" id="AMQM01008355">
    <property type="status" value="NOT_ANNOTATED_CDS"/>
    <property type="molecule type" value="Genomic_DNA"/>
</dbReference>
<organism evidence="13 14">
    <name type="scientific">Helobdella robusta</name>
    <name type="common">Californian leech</name>
    <dbReference type="NCBI Taxonomy" id="6412"/>
    <lineage>
        <taxon>Eukaryota</taxon>
        <taxon>Metazoa</taxon>
        <taxon>Spiralia</taxon>
        <taxon>Lophotrochozoa</taxon>
        <taxon>Annelida</taxon>
        <taxon>Clitellata</taxon>
        <taxon>Hirudinea</taxon>
        <taxon>Rhynchobdellida</taxon>
        <taxon>Glossiphoniidae</taxon>
        <taxon>Helobdella</taxon>
    </lineage>
</organism>
<dbReference type="PANTHER" id="PTHR24208">
    <property type="entry name" value="LIM/HOMEOBOX PROTEIN LHX"/>
    <property type="match status" value="1"/>
</dbReference>
<dbReference type="Gene3D" id="1.10.10.60">
    <property type="entry name" value="Homeodomain-like"/>
    <property type="match status" value="1"/>
</dbReference>
<dbReference type="STRING" id="6412.T1EKB0"/>
<dbReference type="RefSeq" id="XP_009031709.1">
    <property type="nucleotide sequence ID" value="XM_009033461.1"/>
</dbReference>
<keyword evidence="6 9" id="KW-0238">DNA-binding</keyword>
<dbReference type="InterPro" id="IPR001356">
    <property type="entry name" value="HD"/>
</dbReference>
<dbReference type="FunFam" id="1.10.10.60:FF:000027">
    <property type="entry name" value="LIM/homeobox protein Lhx9"/>
    <property type="match status" value="1"/>
</dbReference>
<evidence type="ECO:0000256" key="3">
    <source>
        <dbReference type="ARBA" id="ARBA00022737"/>
    </source>
</evidence>
<dbReference type="GO" id="GO:0003677">
    <property type="term" value="F:DNA binding"/>
    <property type="evidence" value="ECO:0007669"/>
    <property type="project" value="UniProtKB-UniRule"/>
</dbReference>
<name>T1EKB0_HELRO</name>
<dbReference type="eggNOG" id="KOG1146">
    <property type="taxonomic scope" value="Eukaryota"/>
</dbReference>
<accession>T1EKB0</accession>
<keyword evidence="4" id="KW-0862">Zinc</keyword>
<keyword evidence="7 9" id="KW-0371">Homeobox</keyword>
<evidence type="ECO:0000256" key="1">
    <source>
        <dbReference type="ARBA" id="ARBA00004123"/>
    </source>
</evidence>
<keyword evidence="5" id="KW-0440">LIM domain</keyword>
<gene>
    <name evidence="13" type="primary">20197010</name>
    <name evidence="12" type="ORF">HELRODRAFT_148597</name>
</gene>
<evidence type="ECO:0000256" key="8">
    <source>
        <dbReference type="ARBA" id="ARBA00023242"/>
    </source>
</evidence>
<reference evidence="13" key="3">
    <citation type="submission" date="2015-06" db="UniProtKB">
        <authorList>
            <consortium name="EnsemblMetazoa"/>
        </authorList>
    </citation>
    <scope>IDENTIFICATION</scope>
</reference>
<keyword evidence="8 9" id="KW-0539">Nucleus</keyword>
<keyword evidence="3" id="KW-0677">Repeat</keyword>
<dbReference type="InParanoid" id="T1EKB0"/>
<dbReference type="InterPro" id="IPR009057">
    <property type="entry name" value="Homeodomain-like_sf"/>
</dbReference>
<dbReference type="EnsemblMetazoa" id="HelroT148597">
    <property type="protein sequence ID" value="HelroP148597"/>
    <property type="gene ID" value="HelroG148597"/>
</dbReference>
<evidence type="ECO:0000256" key="4">
    <source>
        <dbReference type="ARBA" id="ARBA00022833"/>
    </source>
</evidence>
<evidence type="ECO:0000313" key="12">
    <source>
        <dbReference type="EMBL" id="ESN90235.1"/>
    </source>
</evidence>
<feature type="domain" description="Homeobox" evidence="11">
    <location>
        <begin position="1"/>
        <end position="57"/>
    </location>
</feature>
<protein>
    <recommendedName>
        <fullName evidence="11">Homeobox domain-containing protein</fullName>
    </recommendedName>
</protein>
<dbReference type="Pfam" id="PF00046">
    <property type="entry name" value="Homeodomain"/>
    <property type="match status" value="1"/>
</dbReference>